<dbReference type="EMBL" id="JAFIQS020000010">
    <property type="protein sequence ID" value="KAH9476593.1"/>
    <property type="molecule type" value="Genomic_DNA"/>
</dbReference>
<reference evidence="1" key="1">
    <citation type="submission" date="2021-10" db="EMBL/GenBank/DDBJ databases">
        <title>Psilocybe cubensis genome.</title>
        <authorList>
            <person name="Mckernan K.J."/>
            <person name="Crawford S."/>
            <person name="Trippe A."/>
            <person name="Kane L.T."/>
            <person name="Mclaughlin S."/>
        </authorList>
    </citation>
    <scope>NUCLEOTIDE SEQUENCE</scope>
    <source>
        <strain evidence="1">MGC-MH-2018</strain>
    </source>
</reference>
<organism evidence="1 2">
    <name type="scientific">Psilocybe cubensis</name>
    <name type="common">Psychedelic mushroom</name>
    <name type="synonym">Stropharia cubensis</name>
    <dbReference type="NCBI Taxonomy" id="181762"/>
    <lineage>
        <taxon>Eukaryota</taxon>
        <taxon>Fungi</taxon>
        <taxon>Dikarya</taxon>
        <taxon>Basidiomycota</taxon>
        <taxon>Agaricomycotina</taxon>
        <taxon>Agaricomycetes</taxon>
        <taxon>Agaricomycetidae</taxon>
        <taxon>Agaricales</taxon>
        <taxon>Agaricineae</taxon>
        <taxon>Strophariaceae</taxon>
        <taxon>Psilocybe</taxon>
    </lineage>
</organism>
<name>A0ACB8GM31_PSICU</name>
<proteinExistence type="predicted"/>
<dbReference type="Proteomes" id="UP000664032">
    <property type="component" value="Unassembled WGS sequence"/>
</dbReference>
<accession>A0ACB8GM31</accession>
<comment type="caution">
    <text evidence="1">The sequence shown here is derived from an EMBL/GenBank/DDBJ whole genome shotgun (WGS) entry which is preliminary data.</text>
</comment>
<sequence>MPSQTQPLYAFNLPFEVWQHISSFLSVDEVWVLQGLNRMLRGIALDTRFRCIKVNLSPQHPASYARRFRFLGEDHIAKRVKEIHFLPHVPQDPFDVKGPRHKSEMRTSRSQFKGIFEDVVSPESNFIVTTIARFKKASLLRIEASYDTRLRPPVLQLIHGSLRILANTIRNLTLMVSFDMMSTIILPDLVLTRLEALEIVPLILERPNNQSEILTLYSNTLKATLLPFVNRHRLTLKSFNFVPQKTQMLWISSKSKCMAHFNMSLLFEGINHIPHLVYLSVSVPATTSTNDATQRFFALHSQSLRHLQISMAHMSVPNYLTFLERFEVPLPQLEVLTLDCGFRSRSLIADPALPKFLGQYASNLISLKLLKKQLGKCEIFSLFEIPHGSPVVYNKLRRLEVCLYCLTPEIIDMLACSLPALEELDIAVRIFKGETASNNGRNQVLFAWKCVLVITDVTAALRLVTQFLESLL</sequence>
<gene>
    <name evidence="1" type="ORF">JR316_0010505</name>
</gene>
<keyword evidence="2" id="KW-1185">Reference proteome</keyword>
<evidence type="ECO:0000313" key="2">
    <source>
        <dbReference type="Proteomes" id="UP000664032"/>
    </source>
</evidence>
<evidence type="ECO:0000313" key="1">
    <source>
        <dbReference type="EMBL" id="KAH9476593.1"/>
    </source>
</evidence>
<protein>
    <submittedName>
        <fullName evidence="1">Uncharacterized protein</fullName>
    </submittedName>
</protein>